<dbReference type="EMBL" id="UINC01012251">
    <property type="protein sequence ID" value="SVA53602.1"/>
    <property type="molecule type" value="Genomic_DNA"/>
</dbReference>
<proteinExistence type="predicted"/>
<gene>
    <name evidence="1" type="ORF">METZ01_LOCUS106456</name>
</gene>
<name>A0A381WMF3_9ZZZZ</name>
<protein>
    <submittedName>
        <fullName evidence="1">Uncharacterized protein</fullName>
    </submittedName>
</protein>
<accession>A0A381WMF3</accession>
<organism evidence="1">
    <name type="scientific">marine metagenome</name>
    <dbReference type="NCBI Taxonomy" id="408172"/>
    <lineage>
        <taxon>unclassified sequences</taxon>
        <taxon>metagenomes</taxon>
        <taxon>ecological metagenomes</taxon>
    </lineage>
</organism>
<dbReference type="AlphaFoldDB" id="A0A381WMF3"/>
<evidence type="ECO:0000313" key="1">
    <source>
        <dbReference type="EMBL" id="SVA53602.1"/>
    </source>
</evidence>
<reference evidence="1" key="1">
    <citation type="submission" date="2018-05" db="EMBL/GenBank/DDBJ databases">
        <authorList>
            <person name="Lanie J.A."/>
            <person name="Ng W.-L."/>
            <person name="Kazmierczak K.M."/>
            <person name="Andrzejewski T.M."/>
            <person name="Davidsen T.M."/>
            <person name="Wayne K.J."/>
            <person name="Tettelin H."/>
            <person name="Glass J.I."/>
            <person name="Rusch D."/>
            <person name="Podicherti R."/>
            <person name="Tsui H.-C.T."/>
            <person name="Winkler M.E."/>
        </authorList>
    </citation>
    <scope>NUCLEOTIDE SEQUENCE</scope>
</reference>
<sequence length="271" mass="29867">MDISETNEGIEVKTSSYRLLLERVSGFAGRQVDIFGAGRLDRFDRLGEGPHPTCMHFDNMTVNNTFQLAHYGKINESVTASVDGSQLKLSGHLIPIIEGTSGSVSIEKTMRFEDDMYDVDVQLIFEETGPIDFASVWWDVNDKWLRAMRSSAGVFMPLQIGIGDACDDDLHKTFRSMTEMERGTGVWMEMVGESASIMAVLQSPEPEEFPAGGMKYWDGPDDADAGEGVSHGCINLDLINCELSGAEPLDIDTLECSYRVFLSGPTVVRTS</sequence>